<dbReference type="EMBL" id="JAPWTJ010001642">
    <property type="protein sequence ID" value="KAJ8970320.1"/>
    <property type="molecule type" value="Genomic_DNA"/>
</dbReference>
<evidence type="ECO:0000256" key="1">
    <source>
        <dbReference type="SAM" id="Phobius"/>
    </source>
</evidence>
<keyword evidence="1" id="KW-0472">Membrane</keyword>
<evidence type="ECO:0000313" key="3">
    <source>
        <dbReference type="Proteomes" id="UP001162164"/>
    </source>
</evidence>
<sequence length="92" mass="10414">MIRIYSSTRILFNHNIKCFEAIVALSASVVVVGVLARYLRRKKRIVDPVHFRKSTYSSKRSRASGIRSPNGDRFRCSSILLNCVVVSITLKS</sequence>
<organism evidence="2 3">
    <name type="scientific">Molorchus minor</name>
    <dbReference type="NCBI Taxonomy" id="1323400"/>
    <lineage>
        <taxon>Eukaryota</taxon>
        <taxon>Metazoa</taxon>
        <taxon>Ecdysozoa</taxon>
        <taxon>Arthropoda</taxon>
        <taxon>Hexapoda</taxon>
        <taxon>Insecta</taxon>
        <taxon>Pterygota</taxon>
        <taxon>Neoptera</taxon>
        <taxon>Endopterygota</taxon>
        <taxon>Coleoptera</taxon>
        <taxon>Polyphaga</taxon>
        <taxon>Cucujiformia</taxon>
        <taxon>Chrysomeloidea</taxon>
        <taxon>Cerambycidae</taxon>
        <taxon>Lamiinae</taxon>
        <taxon>Monochamini</taxon>
        <taxon>Molorchus</taxon>
    </lineage>
</organism>
<proteinExistence type="predicted"/>
<protein>
    <submittedName>
        <fullName evidence="2">Uncharacterized protein</fullName>
    </submittedName>
</protein>
<keyword evidence="1" id="KW-1133">Transmembrane helix</keyword>
<evidence type="ECO:0000313" key="2">
    <source>
        <dbReference type="EMBL" id="KAJ8970320.1"/>
    </source>
</evidence>
<reference evidence="2" key="1">
    <citation type="journal article" date="2023" name="Insect Mol. Biol.">
        <title>Genome sequencing provides insights into the evolution of gene families encoding plant cell wall-degrading enzymes in longhorned beetles.</title>
        <authorList>
            <person name="Shin N.R."/>
            <person name="Okamura Y."/>
            <person name="Kirsch R."/>
            <person name="Pauchet Y."/>
        </authorList>
    </citation>
    <scope>NUCLEOTIDE SEQUENCE</scope>
    <source>
        <strain evidence="2">MMC_N1</strain>
    </source>
</reference>
<gene>
    <name evidence="2" type="ORF">NQ317_017556</name>
</gene>
<accession>A0ABQ9J060</accession>
<name>A0ABQ9J060_9CUCU</name>
<feature type="transmembrane region" description="Helical" evidence="1">
    <location>
        <begin position="21"/>
        <end position="39"/>
    </location>
</feature>
<keyword evidence="1" id="KW-0812">Transmembrane</keyword>
<comment type="caution">
    <text evidence="2">The sequence shown here is derived from an EMBL/GenBank/DDBJ whole genome shotgun (WGS) entry which is preliminary data.</text>
</comment>
<keyword evidence="3" id="KW-1185">Reference proteome</keyword>
<dbReference type="Proteomes" id="UP001162164">
    <property type="component" value="Unassembled WGS sequence"/>
</dbReference>